<evidence type="ECO:0000313" key="1">
    <source>
        <dbReference type="EMBL" id="NKC33842.1"/>
    </source>
</evidence>
<accession>A0ABX1E9I2</accession>
<proteinExistence type="predicted"/>
<sequence length="69" mass="7619">MATYAQISTWVASNAGFSPKTCWIAHVKSDFGLITQSAPNRADPTRRAYPCPPNKRPAIEAALRHFSMI</sequence>
<reference evidence="1 2" key="1">
    <citation type="submission" date="2020-03" db="EMBL/GenBank/DDBJ databases">
        <title>Roseomonas selenitidurans sp. nov. isolated from urban soil.</title>
        <authorList>
            <person name="Liu H."/>
        </authorList>
    </citation>
    <scope>NUCLEOTIDE SEQUENCE [LARGE SCALE GENOMIC DNA]</scope>
    <source>
        <strain evidence="1 2">BU-1</strain>
    </source>
</reference>
<gene>
    <name evidence="1" type="ORF">HEQ75_23475</name>
</gene>
<evidence type="ECO:0000313" key="2">
    <source>
        <dbReference type="Proteomes" id="UP000787635"/>
    </source>
</evidence>
<keyword evidence="2" id="KW-1185">Reference proteome</keyword>
<dbReference type="Proteomes" id="UP000787635">
    <property type="component" value="Unassembled WGS sequence"/>
</dbReference>
<evidence type="ECO:0008006" key="3">
    <source>
        <dbReference type="Google" id="ProtNLM"/>
    </source>
</evidence>
<comment type="caution">
    <text evidence="1">The sequence shown here is derived from an EMBL/GenBank/DDBJ whole genome shotgun (WGS) entry which is preliminary data.</text>
</comment>
<dbReference type="EMBL" id="JAAVNE010000056">
    <property type="protein sequence ID" value="NKC33842.1"/>
    <property type="molecule type" value="Genomic_DNA"/>
</dbReference>
<organism evidence="1 2">
    <name type="scientific">Falsiroseomonas selenitidurans</name>
    <dbReference type="NCBI Taxonomy" id="2716335"/>
    <lineage>
        <taxon>Bacteria</taxon>
        <taxon>Pseudomonadati</taxon>
        <taxon>Pseudomonadota</taxon>
        <taxon>Alphaproteobacteria</taxon>
        <taxon>Acetobacterales</taxon>
        <taxon>Roseomonadaceae</taxon>
        <taxon>Falsiroseomonas</taxon>
    </lineage>
</organism>
<name>A0ABX1E9I2_9PROT</name>
<protein>
    <recommendedName>
        <fullName evidence="3">RNA methyltransferase</fullName>
    </recommendedName>
</protein>